<feature type="region of interest" description="Disordered" evidence="6">
    <location>
        <begin position="142"/>
        <end position="282"/>
    </location>
</feature>
<feature type="compositionally biased region" description="Low complexity" evidence="6">
    <location>
        <begin position="216"/>
        <end position="230"/>
    </location>
</feature>
<dbReference type="Proteomes" id="UP000315677">
    <property type="component" value="Unassembled WGS sequence"/>
</dbReference>
<comment type="similarity">
    <text evidence="2 5">Belongs to the RecX family.</text>
</comment>
<dbReference type="GO" id="GO:0006282">
    <property type="term" value="P:regulation of DNA repair"/>
    <property type="evidence" value="ECO:0007669"/>
    <property type="project" value="UniProtKB-UniRule"/>
</dbReference>
<feature type="domain" description="RecX second three-helical" evidence="7">
    <location>
        <begin position="334"/>
        <end position="375"/>
    </location>
</feature>
<feature type="compositionally biased region" description="Low complexity" evidence="6">
    <location>
        <begin position="48"/>
        <end position="61"/>
    </location>
</feature>
<evidence type="ECO:0000256" key="5">
    <source>
        <dbReference type="HAMAP-Rule" id="MF_01114"/>
    </source>
</evidence>
<evidence type="ECO:0000256" key="2">
    <source>
        <dbReference type="ARBA" id="ARBA00009695"/>
    </source>
</evidence>
<feature type="compositionally biased region" description="Basic and acidic residues" evidence="6">
    <location>
        <begin position="154"/>
        <end position="184"/>
    </location>
</feature>
<dbReference type="Pfam" id="PF21982">
    <property type="entry name" value="RecX_HTH1"/>
    <property type="match status" value="1"/>
</dbReference>
<feature type="compositionally biased region" description="Gly residues" evidence="6">
    <location>
        <begin position="186"/>
        <end position="196"/>
    </location>
</feature>
<dbReference type="EMBL" id="VFPA01000001">
    <property type="protein sequence ID" value="TQM14330.1"/>
    <property type="molecule type" value="Genomic_DNA"/>
</dbReference>
<dbReference type="RefSeq" id="WP_342787286.1">
    <property type="nucleotide sequence ID" value="NZ_VFPA01000001.1"/>
</dbReference>
<sequence>MAEGRSEHPAERAEADADRVASLDGIAGGSAEPAGAPVARLGALGASAAARPAGTVAGPVPSEVSGGAAPPAEPPADRRGSGAAADLGRIGAVEQPAAPVAAFGADASPGDTEPGPVALFDPGALGADRTDVSVAEFGAAALRRRGRSAGGRSGGDRAIDDARGEGASGGDRRVDRAGRGERGGPRRAGGGAGARGAGRSRARDATSELHTAEPRAGGSDAAGSHGAAPGAVPPDLEQADADGQPQLDAGDRRDGVRRGGRSRGRGGASRRPGGREELEPDADPVAVAREICLRMLTDRARTRQELAQALQRKGVPDDAAHAVLDRFDEVGLIDDAAFAGQWVRSRHNHRGLARRAIAMELRRKGVSEEDAGEALAEVDEESEAQRARELVDRKLRSLAVGTTEQRAAAGRRLVGMLARKGYGAGTAYRVVKEALAERGAESDELGDAEPPEE</sequence>
<evidence type="ECO:0000313" key="9">
    <source>
        <dbReference type="EMBL" id="TQM14330.1"/>
    </source>
</evidence>
<feature type="domain" description="RecX first three-helical" evidence="8">
    <location>
        <begin position="288"/>
        <end position="326"/>
    </location>
</feature>
<keyword evidence="4 5" id="KW-0963">Cytoplasm</keyword>
<comment type="subcellular location">
    <subcellularLocation>
        <location evidence="1 5">Cytoplasm</location>
    </subcellularLocation>
</comment>
<dbReference type="InterPro" id="IPR003783">
    <property type="entry name" value="Regulatory_RecX"/>
</dbReference>
<comment type="caution">
    <text evidence="9">The sequence shown here is derived from an EMBL/GenBank/DDBJ whole genome shotgun (WGS) entry which is preliminary data.</text>
</comment>
<dbReference type="PANTHER" id="PTHR33602:SF1">
    <property type="entry name" value="REGULATORY PROTEIN RECX FAMILY PROTEIN"/>
    <property type="match status" value="1"/>
</dbReference>
<protein>
    <recommendedName>
        <fullName evidence="3 5">Regulatory protein RecX</fullName>
    </recommendedName>
</protein>
<name>A0A543DYC6_9PSEU</name>
<dbReference type="HAMAP" id="MF_01114">
    <property type="entry name" value="RecX"/>
    <property type="match status" value="1"/>
</dbReference>
<reference evidence="9 10" key="1">
    <citation type="submission" date="2019-06" db="EMBL/GenBank/DDBJ databases">
        <title>Sequencing the genomes of 1000 actinobacteria strains.</title>
        <authorList>
            <person name="Klenk H.-P."/>
        </authorList>
    </citation>
    <scope>NUCLEOTIDE SEQUENCE [LARGE SCALE GENOMIC DNA]</scope>
    <source>
        <strain evidence="9 10">DSM 45301</strain>
    </source>
</reference>
<evidence type="ECO:0000259" key="7">
    <source>
        <dbReference type="Pfam" id="PF02631"/>
    </source>
</evidence>
<feature type="compositionally biased region" description="Basic and acidic residues" evidence="6">
    <location>
        <begin position="201"/>
        <end position="213"/>
    </location>
</feature>
<organism evidence="9 10">
    <name type="scientific">Pseudonocardia kunmingensis</name>
    <dbReference type="NCBI Taxonomy" id="630975"/>
    <lineage>
        <taxon>Bacteria</taxon>
        <taxon>Bacillati</taxon>
        <taxon>Actinomycetota</taxon>
        <taxon>Actinomycetes</taxon>
        <taxon>Pseudonocardiales</taxon>
        <taxon>Pseudonocardiaceae</taxon>
        <taxon>Pseudonocardia</taxon>
    </lineage>
</organism>
<comment type="function">
    <text evidence="5">Modulates RecA activity.</text>
</comment>
<dbReference type="InterPro" id="IPR053924">
    <property type="entry name" value="RecX_HTH_2nd"/>
</dbReference>
<evidence type="ECO:0000313" key="10">
    <source>
        <dbReference type="Proteomes" id="UP000315677"/>
    </source>
</evidence>
<evidence type="ECO:0000259" key="8">
    <source>
        <dbReference type="Pfam" id="PF21982"/>
    </source>
</evidence>
<dbReference type="InterPro" id="IPR036388">
    <property type="entry name" value="WH-like_DNA-bd_sf"/>
</dbReference>
<dbReference type="InterPro" id="IPR053926">
    <property type="entry name" value="RecX_HTH_1st"/>
</dbReference>
<dbReference type="Pfam" id="PF02631">
    <property type="entry name" value="RecX_HTH2"/>
    <property type="match status" value="1"/>
</dbReference>
<evidence type="ECO:0000256" key="1">
    <source>
        <dbReference type="ARBA" id="ARBA00004496"/>
    </source>
</evidence>
<dbReference type="PANTHER" id="PTHR33602">
    <property type="entry name" value="REGULATORY PROTEIN RECX FAMILY PROTEIN"/>
    <property type="match status" value="1"/>
</dbReference>
<dbReference type="GO" id="GO:0005737">
    <property type="term" value="C:cytoplasm"/>
    <property type="evidence" value="ECO:0007669"/>
    <property type="project" value="UniProtKB-SubCell"/>
</dbReference>
<feature type="region of interest" description="Disordered" evidence="6">
    <location>
        <begin position="48"/>
        <end position="89"/>
    </location>
</feature>
<evidence type="ECO:0000256" key="6">
    <source>
        <dbReference type="SAM" id="MobiDB-lite"/>
    </source>
</evidence>
<feature type="compositionally biased region" description="Basic and acidic residues" evidence="6">
    <location>
        <begin position="1"/>
        <end position="21"/>
    </location>
</feature>
<proteinExistence type="inferred from homology"/>
<feature type="region of interest" description="Disordered" evidence="6">
    <location>
        <begin position="1"/>
        <end position="36"/>
    </location>
</feature>
<accession>A0A543DYC6</accession>
<evidence type="ECO:0000256" key="3">
    <source>
        <dbReference type="ARBA" id="ARBA00018111"/>
    </source>
</evidence>
<keyword evidence="10" id="KW-1185">Reference proteome</keyword>
<evidence type="ECO:0000256" key="4">
    <source>
        <dbReference type="ARBA" id="ARBA00022490"/>
    </source>
</evidence>
<dbReference type="AlphaFoldDB" id="A0A543DYC6"/>
<feature type="region of interest" description="Disordered" evidence="6">
    <location>
        <begin position="101"/>
        <end position="126"/>
    </location>
</feature>
<dbReference type="Gene3D" id="1.10.10.10">
    <property type="entry name" value="Winged helix-like DNA-binding domain superfamily/Winged helix DNA-binding domain"/>
    <property type="match status" value="2"/>
</dbReference>
<gene>
    <name evidence="5" type="primary">recX</name>
    <name evidence="9" type="ORF">FB558_1092</name>
</gene>